<organism evidence="2 3">
    <name type="scientific">Dorcoceras hygrometricum</name>
    <dbReference type="NCBI Taxonomy" id="472368"/>
    <lineage>
        <taxon>Eukaryota</taxon>
        <taxon>Viridiplantae</taxon>
        <taxon>Streptophyta</taxon>
        <taxon>Embryophyta</taxon>
        <taxon>Tracheophyta</taxon>
        <taxon>Spermatophyta</taxon>
        <taxon>Magnoliopsida</taxon>
        <taxon>eudicotyledons</taxon>
        <taxon>Gunneridae</taxon>
        <taxon>Pentapetalae</taxon>
        <taxon>asterids</taxon>
        <taxon>lamiids</taxon>
        <taxon>Lamiales</taxon>
        <taxon>Gesneriaceae</taxon>
        <taxon>Didymocarpoideae</taxon>
        <taxon>Trichosporeae</taxon>
        <taxon>Loxocarpinae</taxon>
        <taxon>Dorcoceras</taxon>
    </lineage>
</organism>
<reference evidence="2 3" key="1">
    <citation type="journal article" date="2015" name="Proc. Natl. Acad. Sci. U.S.A.">
        <title>The resurrection genome of Boea hygrometrica: A blueprint for survival of dehydration.</title>
        <authorList>
            <person name="Xiao L."/>
            <person name="Yang G."/>
            <person name="Zhang L."/>
            <person name="Yang X."/>
            <person name="Zhao S."/>
            <person name="Ji Z."/>
            <person name="Zhou Q."/>
            <person name="Hu M."/>
            <person name="Wang Y."/>
            <person name="Chen M."/>
            <person name="Xu Y."/>
            <person name="Jin H."/>
            <person name="Xiao X."/>
            <person name="Hu G."/>
            <person name="Bao F."/>
            <person name="Hu Y."/>
            <person name="Wan P."/>
            <person name="Li L."/>
            <person name="Deng X."/>
            <person name="Kuang T."/>
            <person name="Xiang C."/>
            <person name="Zhu J.K."/>
            <person name="Oliver M.J."/>
            <person name="He Y."/>
        </authorList>
    </citation>
    <scope>NUCLEOTIDE SEQUENCE [LARGE SCALE GENOMIC DNA]</scope>
    <source>
        <strain evidence="3">cv. XS01</strain>
    </source>
</reference>
<keyword evidence="3" id="KW-1185">Reference proteome</keyword>
<gene>
    <name evidence="2" type="ORF">F511_11511</name>
</gene>
<evidence type="ECO:0000256" key="1">
    <source>
        <dbReference type="SAM" id="MobiDB-lite"/>
    </source>
</evidence>
<proteinExistence type="predicted"/>
<dbReference type="EMBL" id="KV019073">
    <property type="protein sequence ID" value="KZV16376.1"/>
    <property type="molecule type" value="Genomic_DNA"/>
</dbReference>
<evidence type="ECO:0000313" key="2">
    <source>
        <dbReference type="EMBL" id="KZV16376.1"/>
    </source>
</evidence>
<feature type="compositionally biased region" description="Basic and acidic residues" evidence="1">
    <location>
        <begin position="30"/>
        <end position="39"/>
    </location>
</feature>
<dbReference type="AlphaFoldDB" id="A0A2Z7A4J1"/>
<sequence>MLMYYELMDPFDHDMVKWQYRGVRDPEIRSGEPHRHIEHAGPLGSSGLNDASDDTVDLMPTDGQEAVLWTAEEARPRDIEASGEVRYIWEITESTGPKAWGPSGETHLPNLWMLAFWEMPDWSWSLLQMKAAETRLSSAPNRISLLHGESI</sequence>
<feature type="region of interest" description="Disordered" evidence="1">
    <location>
        <begin position="30"/>
        <end position="55"/>
    </location>
</feature>
<accession>A0A2Z7A4J1</accession>
<protein>
    <submittedName>
        <fullName evidence="2">Uncharacterized protein</fullName>
    </submittedName>
</protein>
<dbReference type="Proteomes" id="UP000250235">
    <property type="component" value="Unassembled WGS sequence"/>
</dbReference>
<evidence type="ECO:0000313" key="3">
    <source>
        <dbReference type="Proteomes" id="UP000250235"/>
    </source>
</evidence>
<name>A0A2Z7A4J1_9LAMI</name>